<keyword evidence="1" id="KW-1133">Transmembrane helix</keyword>
<reference evidence="2 3" key="1">
    <citation type="submission" date="2020-10" db="EMBL/GenBank/DDBJ databases">
        <title>Wide distribution of Phycisphaera-like planctomycetes from WD2101 soil group in peatlands and genome analysis of the first cultivated representative.</title>
        <authorList>
            <person name="Dedysh S.N."/>
            <person name="Beletsky A.V."/>
            <person name="Ivanova A."/>
            <person name="Kulichevskaya I.S."/>
            <person name="Suzina N.E."/>
            <person name="Philippov D.A."/>
            <person name="Rakitin A.L."/>
            <person name="Mardanov A.V."/>
            <person name="Ravin N.V."/>
        </authorList>
    </citation>
    <scope>NUCLEOTIDE SEQUENCE [LARGE SCALE GENOMIC DNA]</scope>
    <source>
        <strain evidence="2 3">M1803</strain>
    </source>
</reference>
<keyword evidence="1" id="KW-0472">Membrane</keyword>
<feature type="transmembrane region" description="Helical" evidence="1">
    <location>
        <begin position="81"/>
        <end position="100"/>
    </location>
</feature>
<organism evidence="2 3">
    <name type="scientific">Humisphaera borealis</name>
    <dbReference type="NCBI Taxonomy" id="2807512"/>
    <lineage>
        <taxon>Bacteria</taxon>
        <taxon>Pseudomonadati</taxon>
        <taxon>Planctomycetota</taxon>
        <taxon>Phycisphaerae</taxon>
        <taxon>Tepidisphaerales</taxon>
        <taxon>Tepidisphaeraceae</taxon>
        <taxon>Humisphaera</taxon>
    </lineage>
</organism>
<keyword evidence="3" id="KW-1185">Reference proteome</keyword>
<feature type="transmembrane region" description="Helical" evidence="1">
    <location>
        <begin position="9"/>
        <end position="29"/>
    </location>
</feature>
<evidence type="ECO:0000313" key="3">
    <source>
        <dbReference type="Proteomes" id="UP000593765"/>
    </source>
</evidence>
<feature type="transmembrane region" description="Helical" evidence="1">
    <location>
        <begin position="49"/>
        <end position="69"/>
    </location>
</feature>
<proteinExistence type="predicted"/>
<sequence>MTEIKANKLAVASCVLAIAVFALGLVMPIGPMLHDPEPAIRGRAEGRLIGHIVFAVVGMVFGGIAMGAARRFGRPDIRIKAIIGMVACAAITAVRVMMLVNG</sequence>
<dbReference type="KEGG" id="hbs:IPV69_10690"/>
<dbReference type="RefSeq" id="WP_206295099.1">
    <property type="nucleotide sequence ID" value="NZ_CP063458.1"/>
</dbReference>
<evidence type="ECO:0000313" key="2">
    <source>
        <dbReference type="EMBL" id="QOV91785.1"/>
    </source>
</evidence>
<evidence type="ECO:0000256" key="1">
    <source>
        <dbReference type="SAM" id="Phobius"/>
    </source>
</evidence>
<dbReference type="AlphaFoldDB" id="A0A7M2X263"/>
<dbReference type="EMBL" id="CP063458">
    <property type="protein sequence ID" value="QOV91785.1"/>
    <property type="molecule type" value="Genomic_DNA"/>
</dbReference>
<protein>
    <submittedName>
        <fullName evidence="2">Uncharacterized protein</fullName>
    </submittedName>
</protein>
<keyword evidence="1" id="KW-0812">Transmembrane</keyword>
<name>A0A7M2X263_9BACT</name>
<dbReference type="Proteomes" id="UP000593765">
    <property type="component" value="Chromosome"/>
</dbReference>
<accession>A0A7M2X263</accession>
<gene>
    <name evidence="2" type="ORF">IPV69_10690</name>
</gene>